<dbReference type="KEGG" id="dsq:DICSQDRAFT_63130"/>
<dbReference type="Pfam" id="PF20153">
    <property type="entry name" value="DUF6535"/>
    <property type="match status" value="1"/>
</dbReference>
<feature type="non-terminal residue" evidence="3">
    <location>
        <position position="246"/>
    </location>
</feature>
<reference evidence="3 4" key="1">
    <citation type="journal article" date="2012" name="Science">
        <title>The Paleozoic origin of enzymatic lignin decomposition reconstructed from 31 fungal genomes.</title>
        <authorList>
            <person name="Floudas D."/>
            <person name="Binder M."/>
            <person name="Riley R."/>
            <person name="Barry K."/>
            <person name="Blanchette R.A."/>
            <person name="Henrissat B."/>
            <person name="Martinez A.T."/>
            <person name="Otillar R."/>
            <person name="Spatafora J.W."/>
            <person name="Yadav J.S."/>
            <person name="Aerts A."/>
            <person name="Benoit I."/>
            <person name="Boyd A."/>
            <person name="Carlson A."/>
            <person name="Copeland A."/>
            <person name="Coutinho P.M."/>
            <person name="de Vries R.P."/>
            <person name="Ferreira P."/>
            <person name="Findley K."/>
            <person name="Foster B."/>
            <person name="Gaskell J."/>
            <person name="Glotzer D."/>
            <person name="Gorecki P."/>
            <person name="Heitman J."/>
            <person name="Hesse C."/>
            <person name="Hori C."/>
            <person name="Igarashi K."/>
            <person name="Jurgens J.A."/>
            <person name="Kallen N."/>
            <person name="Kersten P."/>
            <person name="Kohler A."/>
            <person name="Kuees U."/>
            <person name="Kumar T.K.A."/>
            <person name="Kuo A."/>
            <person name="LaButti K."/>
            <person name="Larrondo L.F."/>
            <person name="Lindquist E."/>
            <person name="Ling A."/>
            <person name="Lombard V."/>
            <person name="Lucas S."/>
            <person name="Lundell T."/>
            <person name="Martin R."/>
            <person name="McLaughlin D.J."/>
            <person name="Morgenstern I."/>
            <person name="Morin E."/>
            <person name="Murat C."/>
            <person name="Nagy L.G."/>
            <person name="Nolan M."/>
            <person name="Ohm R.A."/>
            <person name="Patyshakuliyeva A."/>
            <person name="Rokas A."/>
            <person name="Ruiz-Duenas F.J."/>
            <person name="Sabat G."/>
            <person name="Salamov A."/>
            <person name="Samejima M."/>
            <person name="Schmutz J."/>
            <person name="Slot J.C."/>
            <person name="St John F."/>
            <person name="Stenlid J."/>
            <person name="Sun H."/>
            <person name="Sun S."/>
            <person name="Syed K."/>
            <person name="Tsang A."/>
            <person name="Wiebenga A."/>
            <person name="Young D."/>
            <person name="Pisabarro A."/>
            <person name="Eastwood D.C."/>
            <person name="Martin F."/>
            <person name="Cullen D."/>
            <person name="Grigoriev I.V."/>
            <person name="Hibbett D.S."/>
        </authorList>
    </citation>
    <scope>NUCLEOTIDE SEQUENCE [LARGE SCALE GENOMIC DNA]</scope>
    <source>
        <strain evidence="3 4">LYAD-421 SS1</strain>
    </source>
</reference>
<evidence type="ECO:0000313" key="4">
    <source>
        <dbReference type="Proteomes" id="UP000053319"/>
    </source>
</evidence>
<evidence type="ECO:0000256" key="1">
    <source>
        <dbReference type="SAM" id="Phobius"/>
    </source>
</evidence>
<feature type="domain" description="DUF6535" evidence="2">
    <location>
        <begin position="22"/>
        <end position="206"/>
    </location>
</feature>
<evidence type="ECO:0000259" key="2">
    <source>
        <dbReference type="Pfam" id="PF20153"/>
    </source>
</evidence>
<dbReference type="RefSeq" id="XP_007366941.1">
    <property type="nucleotide sequence ID" value="XM_007366879.1"/>
</dbReference>
<evidence type="ECO:0000313" key="3">
    <source>
        <dbReference type="EMBL" id="EJF60261.1"/>
    </source>
</evidence>
<feature type="transmembrane region" description="Helical" evidence="1">
    <location>
        <begin position="119"/>
        <end position="142"/>
    </location>
</feature>
<dbReference type="GeneID" id="18843187"/>
<dbReference type="AlphaFoldDB" id="R7SW27"/>
<keyword evidence="1" id="KW-0472">Membrane</keyword>
<dbReference type="HOGENOM" id="CLU_018688_1_1_1"/>
<name>R7SW27_DICSQ</name>
<dbReference type="Proteomes" id="UP000053319">
    <property type="component" value="Unassembled WGS sequence"/>
</dbReference>
<accession>R7SW27</accession>
<protein>
    <recommendedName>
        <fullName evidence="2">DUF6535 domain-containing protein</fullName>
    </recommendedName>
</protein>
<proteinExistence type="predicted"/>
<keyword evidence="1" id="KW-1133">Transmembrane helix</keyword>
<organism evidence="3 4">
    <name type="scientific">Dichomitus squalens (strain LYAD-421)</name>
    <name type="common">Western red white-rot fungus</name>
    <dbReference type="NCBI Taxonomy" id="732165"/>
    <lineage>
        <taxon>Eukaryota</taxon>
        <taxon>Fungi</taxon>
        <taxon>Dikarya</taxon>
        <taxon>Basidiomycota</taxon>
        <taxon>Agaricomycotina</taxon>
        <taxon>Agaricomycetes</taxon>
        <taxon>Polyporales</taxon>
        <taxon>Polyporaceae</taxon>
        <taxon>Dichomitus</taxon>
    </lineage>
</organism>
<keyword evidence="1" id="KW-0812">Transmembrane</keyword>
<dbReference type="OrthoDB" id="3185525at2759"/>
<sequence length="246" mass="27130">MIQQLKEALNKKYTVKARSEAWALTAGMVEKHSSAMVEQWIKEIDALPTFAGLFSAVLTAFNVQTYQLLRPGPTDTTPVLIHISGQLVSYAVNPLYVNSTQPSYDAIAASTSPFRAPTYAIWLNICWFTSLVLSLASASIGITVKQWLNHYEVDLSGTARETAAIRQHRLNNLMKWKVPQIVAMLPILLQTALVLFFAGLVILLWSIHAALATVVSTLIALLLAFTFCTIILPTFQSDCCYLSPPS</sequence>
<dbReference type="EMBL" id="JH719417">
    <property type="protein sequence ID" value="EJF60261.1"/>
    <property type="molecule type" value="Genomic_DNA"/>
</dbReference>
<dbReference type="OMA" id="RANANNP"/>
<feature type="transmembrane region" description="Helical" evidence="1">
    <location>
        <begin position="211"/>
        <end position="235"/>
    </location>
</feature>
<gene>
    <name evidence="3" type="ORF">DICSQDRAFT_63130</name>
</gene>
<dbReference type="InterPro" id="IPR045338">
    <property type="entry name" value="DUF6535"/>
</dbReference>
<feature type="transmembrane region" description="Helical" evidence="1">
    <location>
        <begin position="181"/>
        <end position="204"/>
    </location>
</feature>